<name>A0A3P7S0K3_9FIRM</name>
<organism evidence="2 3">
    <name type="scientific">Petrocella atlantisensis</name>
    <dbReference type="NCBI Taxonomy" id="2173034"/>
    <lineage>
        <taxon>Bacteria</taxon>
        <taxon>Bacillati</taxon>
        <taxon>Bacillota</taxon>
        <taxon>Clostridia</taxon>
        <taxon>Lachnospirales</taxon>
        <taxon>Vallitaleaceae</taxon>
        <taxon>Petrocella</taxon>
    </lineage>
</organism>
<gene>
    <name evidence="2" type="ORF">PATL70BA_0597</name>
</gene>
<protein>
    <submittedName>
        <fullName evidence="2">Uncharacterized protein</fullName>
    </submittedName>
</protein>
<keyword evidence="1" id="KW-0812">Transmembrane</keyword>
<dbReference type="RefSeq" id="WP_125135968.1">
    <property type="nucleotide sequence ID" value="NZ_LR130778.1"/>
</dbReference>
<proteinExistence type="predicted"/>
<keyword evidence="1" id="KW-0472">Membrane</keyword>
<keyword evidence="1" id="KW-1133">Transmembrane helix</keyword>
<keyword evidence="3" id="KW-1185">Reference proteome</keyword>
<dbReference type="AlphaFoldDB" id="A0A3P7S0K3"/>
<dbReference type="EMBL" id="LR130778">
    <property type="protein sequence ID" value="VDN46459.1"/>
    <property type="molecule type" value="Genomic_DNA"/>
</dbReference>
<reference evidence="2 3" key="1">
    <citation type="submission" date="2018-09" db="EMBL/GenBank/DDBJ databases">
        <authorList>
            <person name="Postec A."/>
        </authorList>
    </citation>
    <scope>NUCLEOTIDE SEQUENCE [LARGE SCALE GENOMIC DNA]</scope>
    <source>
        <strain evidence="2">70B-A</strain>
    </source>
</reference>
<sequence length="211" mass="24548">MTWKTMNRSEKIEHIWAYYKVHILFSIAVILILSSLVNTYWLNPEPDIVMDITIRTKSHDMVYARQLEDTLNQQVMNGEENEALMIEFLEINPEVNPTTSMTSEARFMGKSSVKALDILIIDEENKEFLTENKFFMSIEEMKDDPEGADLIKRLEALGAKDIDGKCLMALDFFPKLRPLIQEEDENYYIGVYALSNHKEDIIRVLNYLIGE</sequence>
<dbReference type="Proteomes" id="UP000279029">
    <property type="component" value="Chromosome"/>
</dbReference>
<feature type="transmembrane region" description="Helical" evidence="1">
    <location>
        <begin position="21"/>
        <end position="42"/>
    </location>
</feature>
<dbReference type="OrthoDB" id="1925387at2"/>
<evidence type="ECO:0000256" key="1">
    <source>
        <dbReference type="SAM" id="Phobius"/>
    </source>
</evidence>
<accession>A0A3P7S0K3</accession>
<dbReference type="KEGG" id="cbar:PATL70BA_0597"/>
<evidence type="ECO:0000313" key="2">
    <source>
        <dbReference type="EMBL" id="VDN46459.1"/>
    </source>
</evidence>
<evidence type="ECO:0000313" key="3">
    <source>
        <dbReference type="Proteomes" id="UP000279029"/>
    </source>
</evidence>